<dbReference type="EMBL" id="WJQU01000001">
    <property type="protein sequence ID" value="KAJ6646804.1"/>
    <property type="molecule type" value="Genomic_DNA"/>
</dbReference>
<dbReference type="GO" id="GO:0005737">
    <property type="term" value="C:cytoplasm"/>
    <property type="evidence" value="ECO:0007669"/>
    <property type="project" value="TreeGrafter"/>
</dbReference>
<evidence type="ECO:0000313" key="10">
    <source>
        <dbReference type="Proteomes" id="UP001151699"/>
    </source>
</evidence>
<comment type="similarity">
    <text evidence="1 5">Belongs to the R-transferase family.</text>
</comment>
<evidence type="ECO:0000256" key="6">
    <source>
        <dbReference type="SAM" id="MobiDB-lite"/>
    </source>
</evidence>
<comment type="catalytic activity">
    <reaction evidence="5">
        <text>an N-terminal L-alpha-aminoacyl-[protein] + L-arginyl-tRNA(Arg) = an N-terminal L-arginyl-L-aminoacyl-[protein] + tRNA(Arg) + H(+)</text>
        <dbReference type="Rhea" id="RHEA:10208"/>
        <dbReference type="Rhea" id="RHEA-COMP:9658"/>
        <dbReference type="Rhea" id="RHEA-COMP:9673"/>
        <dbReference type="Rhea" id="RHEA-COMP:10636"/>
        <dbReference type="Rhea" id="RHEA-COMP:10638"/>
        <dbReference type="ChEBI" id="CHEBI:15378"/>
        <dbReference type="ChEBI" id="CHEBI:78442"/>
        <dbReference type="ChEBI" id="CHEBI:78513"/>
        <dbReference type="ChEBI" id="CHEBI:78597"/>
        <dbReference type="ChEBI" id="CHEBI:83562"/>
        <dbReference type="EC" id="2.3.2.8"/>
    </reaction>
</comment>
<feature type="domain" description="N-end aminoacyl transferase N-terminal" evidence="7">
    <location>
        <begin position="20"/>
        <end position="91"/>
    </location>
</feature>
<dbReference type="Proteomes" id="UP001151699">
    <property type="component" value="Chromosome A"/>
</dbReference>
<feature type="compositionally biased region" description="Polar residues" evidence="6">
    <location>
        <begin position="145"/>
        <end position="165"/>
    </location>
</feature>
<evidence type="ECO:0000313" key="9">
    <source>
        <dbReference type="EMBL" id="KAJ6646804.1"/>
    </source>
</evidence>
<dbReference type="Pfam" id="PF04376">
    <property type="entry name" value="ATE_N"/>
    <property type="match status" value="1"/>
</dbReference>
<dbReference type="InterPro" id="IPR017137">
    <property type="entry name" value="Arg-tRNA-P_Trfase_1_euk"/>
</dbReference>
<protein>
    <recommendedName>
        <fullName evidence="5">Arginyl-tRNA--protein transferase 1</fullName>
        <shortName evidence="5">Arginyltransferase 1</shortName>
        <shortName evidence="5">R-transferase 1</shortName>
        <ecNumber evidence="5">2.3.2.8</ecNumber>
    </recommendedName>
    <alternativeName>
        <fullName evidence="5">Arginine-tRNA--protein transferase 1</fullName>
    </alternativeName>
</protein>
<keyword evidence="4 5" id="KW-0012">Acyltransferase</keyword>
<dbReference type="PANTHER" id="PTHR21367:SF1">
    <property type="entry name" value="ARGINYL-TRNA--PROTEIN TRANSFERASE 1"/>
    <property type="match status" value="1"/>
</dbReference>
<evidence type="ECO:0000256" key="3">
    <source>
        <dbReference type="ARBA" id="ARBA00022786"/>
    </source>
</evidence>
<evidence type="ECO:0000259" key="8">
    <source>
        <dbReference type="Pfam" id="PF04377"/>
    </source>
</evidence>
<proteinExistence type="inferred from homology"/>
<dbReference type="InterPro" id="IPR007471">
    <property type="entry name" value="N-end_Aminoacyl_Trfase_N"/>
</dbReference>
<dbReference type="AlphaFoldDB" id="A0A9Q0NCG9"/>
<gene>
    <name evidence="9" type="primary">Ate1</name>
    <name evidence="9" type="ORF">Bhyg_02018</name>
</gene>
<dbReference type="InterPro" id="IPR030700">
    <property type="entry name" value="N-end_Aminoacyl_Trfase"/>
</dbReference>
<keyword evidence="2 5" id="KW-0808">Transferase</keyword>
<dbReference type="PIRSF" id="PIRSF037207">
    <property type="entry name" value="ATE1_euk"/>
    <property type="match status" value="1"/>
</dbReference>
<evidence type="ECO:0000256" key="2">
    <source>
        <dbReference type="ARBA" id="ARBA00022679"/>
    </source>
</evidence>
<dbReference type="SUPFAM" id="SSF55729">
    <property type="entry name" value="Acyl-CoA N-acyltransferases (Nat)"/>
    <property type="match status" value="1"/>
</dbReference>
<evidence type="ECO:0000256" key="1">
    <source>
        <dbReference type="ARBA" id="ARBA00009991"/>
    </source>
</evidence>
<feature type="domain" description="N-end rule aminoacyl transferase C-terminal" evidence="8">
    <location>
        <begin position="318"/>
        <end position="454"/>
    </location>
</feature>
<reference evidence="9" key="1">
    <citation type="submission" date="2022-07" db="EMBL/GenBank/DDBJ databases">
        <authorList>
            <person name="Trinca V."/>
            <person name="Uliana J.V.C."/>
            <person name="Torres T.T."/>
            <person name="Ward R.J."/>
            <person name="Monesi N."/>
        </authorList>
    </citation>
    <scope>NUCLEOTIDE SEQUENCE</scope>
    <source>
        <strain evidence="9">HSMRA1968</strain>
        <tissue evidence="9">Whole embryos</tissue>
    </source>
</reference>
<sequence length="547" mass="62417">MAQSSMNVSIVEYYGEQGKSKCGYCKQRNSCNSHGMRAHCLTNQDYQDLIDRGWRRSGTYCYKPKNDETCCPCYTIKCDVSSFNLSKSQKKIIKRLNNFLLNGQKGKMEAPNQIEYQPMDCNSPQMESNQPINDFDVEKAKEIVSRSQTTGDGRQSCENVNNSESDVMESDDLKKVDECMNTGCSSGQNIVTGPDVSKPLRKKAKLMRMERKAQKLGVANLSQGVSKKQPQNVKKNLETLLNEVEGTSRHKLEVKLFSSEESSKCPEVFKLYRKYQVAVHNDPPEKLTKSSFERFLVISPLKVKLLPVAGNQKKICTEELPLYKIYQTVIHNDDEPSATDFEEFLISSPLEAEESTSPTVSYGSFHQQYWLDDKLIAVGVIDILPSCVSSVYFFYDPDFRFLSLGTYGSLREIYLVQQLQQQVNSIDSYYMGFYIHSCPKMRYKGKLTGSFLLCPEAYTWHVLDDDVIQRLNESKYQRLNKDLSVQDANQFTPDDLNRIKILLDAKVLMTFPQFADTYLTPQSRSVFMNYGQLVGKSVSAKLVQLIF</sequence>
<evidence type="ECO:0000256" key="4">
    <source>
        <dbReference type="ARBA" id="ARBA00023315"/>
    </source>
</evidence>
<evidence type="ECO:0000259" key="7">
    <source>
        <dbReference type="Pfam" id="PF04376"/>
    </source>
</evidence>
<name>A0A9Q0NCG9_9DIPT</name>
<accession>A0A9Q0NCG9</accession>
<dbReference type="InterPro" id="IPR007472">
    <property type="entry name" value="N-end_Aminoacyl_Trfase_C"/>
</dbReference>
<dbReference type="Pfam" id="PF04377">
    <property type="entry name" value="ATE_C"/>
    <property type="match status" value="1"/>
</dbReference>
<dbReference type="PANTHER" id="PTHR21367">
    <property type="entry name" value="ARGININE-TRNA-PROTEIN TRANSFERASE 1"/>
    <property type="match status" value="1"/>
</dbReference>
<keyword evidence="3 5" id="KW-0833">Ubl conjugation pathway</keyword>
<comment type="function">
    <text evidence="5">Involved in the post-translational conjugation of arginine to the N-terminal aspartate or glutamate of a protein. This arginylation is required for degradation of the protein via the ubiquitin pathway.</text>
</comment>
<organism evidence="9 10">
    <name type="scientific">Pseudolycoriella hygida</name>
    <dbReference type="NCBI Taxonomy" id="35572"/>
    <lineage>
        <taxon>Eukaryota</taxon>
        <taxon>Metazoa</taxon>
        <taxon>Ecdysozoa</taxon>
        <taxon>Arthropoda</taxon>
        <taxon>Hexapoda</taxon>
        <taxon>Insecta</taxon>
        <taxon>Pterygota</taxon>
        <taxon>Neoptera</taxon>
        <taxon>Endopterygota</taxon>
        <taxon>Diptera</taxon>
        <taxon>Nematocera</taxon>
        <taxon>Sciaroidea</taxon>
        <taxon>Sciaridae</taxon>
        <taxon>Pseudolycoriella</taxon>
    </lineage>
</organism>
<feature type="region of interest" description="Disordered" evidence="6">
    <location>
        <begin position="145"/>
        <end position="169"/>
    </location>
</feature>
<dbReference type="GO" id="GO:0004057">
    <property type="term" value="F:arginyl-tRNA--protein transferase activity"/>
    <property type="evidence" value="ECO:0007669"/>
    <property type="project" value="UniProtKB-EC"/>
</dbReference>
<keyword evidence="10" id="KW-1185">Reference proteome</keyword>
<evidence type="ECO:0000256" key="5">
    <source>
        <dbReference type="PIRNR" id="PIRNR037207"/>
    </source>
</evidence>
<dbReference type="EC" id="2.3.2.8" evidence="5"/>
<comment type="caution">
    <text evidence="9">The sequence shown here is derived from an EMBL/GenBank/DDBJ whole genome shotgun (WGS) entry which is preliminary data.</text>
</comment>
<dbReference type="OrthoDB" id="74183at2759"/>
<dbReference type="InterPro" id="IPR016181">
    <property type="entry name" value="Acyl_CoA_acyltransferase"/>
</dbReference>